<dbReference type="SUPFAM" id="SSF55298">
    <property type="entry name" value="YjgF-like"/>
    <property type="match status" value="1"/>
</dbReference>
<proteinExistence type="inferred from homology"/>
<evidence type="ECO:0000313" key="3">
    <source>
        <dbReference type="Proteomes" id="UP000177515"/>
    </source>
</evidence>
<dbReference type="PANTHER" id="PTHR11803:SF58">
    <property type="entry name" value="PROTEIN HMF1-RELATED"/>
    <property type="match status" value="1"/>
</dbReference>
<dbReference type="Pfam" id="PF01042">
    <property type="entry name" value="Ribonuc_L-PSP"/>
    <property type="match status" value="1"/>
</dbReference>
<gene>
    <name evidence="2" type="ORF">BKK80_24660</name>
</gene>
<accession>A0ABM6FBD8</accession>
<dbReference type="EMBL" id="CP017755">
    <property type="protein sequence ID" value="AOZ09046.1"/>
    <property type="molecule type" value="Genomic_DNA"/>
</dbReference>
<reference evidence="2 3" key="1">
    <citation type="submission" date="2016-10" db="EMBL/GenBank/DDBJ databases">
        <title>Complete genome sequences of three Cupriavidus strains isolated from various Malaysian environments.</title>
        <authorList>
            <person name="Abdullah A.A.-A."/>
            <person name="Shafie N.A.H."/>
            <person name="Lau N.S."/>
        </authorList>
    </citation>
    <scope>NUCLEOTIDE SEQUENCE [LARGE SCALE GENOMIC DNA]</scope>
    <source>
        <strain evidence="2 3">USMAA1020</strain>
    </source>
</reference>
<comment type="similarity">
    <text evidence="1">Belongs to the RutC family.</text>
</comment>
<dbReference type="PANTHER" id="PTHR11803">
    <property type="entry name" value="2-IMINOBUTANOATE/2-IMINOPROPANOATE DEAMINASE RIDA"/>
    <property type="match status" value="1"/>
</dbReference>
<dbReference type="InterPro" id="IPR035959">
    <property type="entry name" value="RutC-like_sf"/>
</dbReference>
<name>A0ABM6FBD8_9BURK</name>
<dbReference type="InterPro" id="IPR006175">
    <property type="entry name" value="YjgF/YER057c/UK114"/>
</dbReference>
<dbReference type="Gene3D" id="3.30.1330.40">
    <property type="entry name" value="RutC-like"/>
    <property type="match status" value="1"/>
</dbReference>
<protein>
    <submittedName>
        <fullName evidence="2">Enamine deaminase RidA</fullName>
    </submittedName>
</protein>
<sequence length="136" mass="14063">MAGEHDSKTPQPSLPPPGGHYSHAVRANGFVFVSGQLPITPDGCKLGDAPFEVQARQVLANVAAALRQAGSDVGLLVQVRVYLDDVANWSAFNAIYADWAGAARPARAVVPTGPLHFGLKVEVEAVALAGPEPGAS</sequence>
<organism evidence="2 3">
    <name type="scientific">Cupriavidus malaysiensis</name>
    <dbReference type="NCBI Taxonomy" id="367825"/>
    <lineage>
        <taxon>Bacteria</taxon>
        <taxon>Pseudomonadati</taxon>
        <taxon>Pseudomonadota</taxon>
        <taxon>Betaproteobacteria</taxon>
        <taxon>Burkholderiales</taxon>
        <taxon>Burkholderiaceae</taxon>
        <taxon>Cupriavidus</taxon>
    </lineage>
</organism>
<dbReference type="CDD" id="cd00448">
    <property type="entry name" value="YjgF_YER057c_UK114_family"/>
    <property type="match status" value="1"/>
</dbReference>
<dbReference type="RefSeq" id="WP_071021274.1">
    <property type="nucleotide sequence ID" value="NZ_CP017755.1"/>
</dbReference>
<dbReference type="Proteomes" id="UP000177515">
    <property type="component" value="Chromosome 2"/>
</dbReference>
<evidence type="ECO:0000313" key="2">
    <source>
        <dbReference type="EMBL" id="AOZ09046.1"/>
    </source>
</evidence>
<evidence type="ECO:0000256" key="1">
    <source>
        <dbReference type="ARBA" id="ARBA00010552"/>
    </source>
</evidence>
<keyword evidence="3" id="KW-1185">Reference proteome</keyword>